<evidence type="ECO:0000313" key="2">
    <source>
        <dbReference type="EMBL" id="PQA87144.1"/>
    </source>
</evidence>
<comment type="caution">
    <text evidence="2">The sequence shown here is derived from an EMBL/GenBank/DDBJ whole genome shotgun (WGS) entry which is preliminary data.</text>
</comment>
<dbReference type="Proteomes" id="UP000239504">
    <property type="component" value="Unassembled WGS sequence"/>
</dbReference>
<evidence type="ECO:0008006" key="4">
    <source>
        <dbReference type="Google" id="ProtNLM"/>
    </source>
</evidence>
<evidence type="ECO:0000256" key="1">
    <source>
        <dbReference type="SAM" id="SignalP"/>
    </source>
</evidence>
<sequence length="115" mass="12597">MFLYARIRFFLLCGTSFWLLAACSVFPKHHPETVATNEVAMKIKGGMRRLGASSARSECYANRISGALIESEAVEAAKLIESALSRDEMRDNVLAASVPIRKAFIRAHFGCSLSG</sequence>
<keyword evidence="3" id="KW-1185">Reference proteome</keyword>
<feature type="signal peptide" evidence="1">
    <location>
        <begin position="1"/>
        <end position="21"/>
    </location>
</feature>
<dbReference type="EMBL" id="PJCH01000010">
    <property type="protein sequence ID" value="PQA87144.1"/>
    <property type="molecule type" value="Genomic_DNA"/>
</dbReference>
<protein>
    <recommendedName>
        <fullName evidence="4">Lipoprotein</fullName>
    </recommendedName>
</protein>
<dbReference type="AlphaFoldDB" id="A0A2S7K3Q7"/>
<evidence type="ECO:0000313" key="3">
    <source>
        <dbReference type="Proteomes" id="UP000239504"/>
    </source>
</evidence>
<keyword evidence="1" id="KW-0732">Signal</keyword>
<name>A0A2S7K3Q7_9PROT</name>
<reference evidence="2 3" key="1">
    <citation type="submission" date="2017-12" db="EMBL/GenBank/DDBJ databases">
        <authorList>
            <person name="Hurst M.R.H."/>
        </authorList>
    </citation>
    <scope>NUCLEOTIDE SEQUENCE [LARGE SCALE GENOMIC DNA]</scope>
    <source>
        <strain evidence="2 3">SY-3-19</strain>
    </source>
</reference>
<organism evidence="2 3">
    <name type="scientific">Hyphococcus luteus</name>
    <dbReference type="NCBI Taxonomy" id="2058213"/>
    <lineage>
        <taxon>Bacteria</taxon>
        <taxon>Pseudomonadati</taxon>
        <taxon>Pseudomonadota</taxon>
        <taxon>Alphaproteobacteria</taxon>
        <taxon>Parvularculales</taxon>
        <taxon>Parvularculaceae</taxon>
        <taxon>Hyphococcus</taxon>
    </lineage>
</organism>
<gene>
    <name evidence="2" type="ORF">CW354_13975</name>
</gene>
<dbReference type="PROSITE" id="PS51257">
    <property type="entry name" value="PROKAR_LIPOPROTEIN"/>
    <property type="match status" value="1"/>
</dbReference>
<feature type="chain" id="PRO_5015645802" description="Lipoprotein" evidence="1">
    <location>
        <begin position="22"/>
        <end position="115"/>
    </location>
</feature>
<proteinExistence type="predicted"/>
<accession>A0A2S7K3Q7</accession>